<dbReference type="PANTHER" id="PTHR11717:SF7">
    <property type="entry name" value="LOW MOLECULAR WEIGHT PHOSPHOTYROSINE PROTEIN PHOSPHATASE"/>
    <property type="match status" value="1"/>
</dbReference>
<comment type="caution">
    <text evidence="7">The sequence shown here is derived from an EMBL/GenBank/DDBJ whole genome shotgun (WGS) entry which is preliminary data.</text>
</comment>
<dbReference type="RefSeq" id="WP_193865773.1">
    <property type="nucleotide sequence ID" value="NZ_JADEYR010000006.1"/>
</dbReference>
<dbReference type="EMBL" id="JADEYR010000006">
    <property type="protein sequence ID" value="MBE9404019.1"/>
    <property type="molecule type" value="Genomic_DNA"/>
</dbReference>
<dbReference type="EC" id="3.1.3.48" evidence="2"/>
<dbReference type="Gene3D" id="3.40.50.2300">
    <property type="match status" value="1"/>
</dbReference>
<organism evidence="7 8">
    <name type="scientific">Brachybacterium epidermidis</name>
    <dbReference type="NCBI Taxonomy" id="2781983"/>
    <lineage>
        <taxon>Bacteria</taxon>
        <taxon>Bacillati</taxon>
        <taxon>Actinomycetota</taxon>
        <taxon>Actinomycetes</taxon>
        <taxon>Micrococcales</taxon>
        <taxon>Dermabacteraceae</taxon>
        <taxon>Brachybacterium</taxon>
    </lineage>
</organism>
<comment type="similarity">
    <text evidence="1">Belongs to the low molecular weight phosphotyrosine protein phosphatase family.</text>
</comment>
<keyword evidence="8" id="KW-1185">Reference proteome</keyword>
<sequence length="201" mass="21586">MTYRILTVCTGNICRSPMAEYALVEAFEQAGLADQVEVASLATSGWEVGNPIDPRAAALLERHGITTTSHRARQMDPELLREADLILTLDHDHVEPVRRAGADIAAKQRMMREFDPQVGEDTGIRDPWYGDEQDFETAWEQITAATEGIVAHVRAQLEHEPGEPGSAPGEGRAGAASEGRAGAASEGRTGGVAANRTGEAR</sequence>
<evidence type="ECO:0000256" key="4">
    <source>
        <dbReference type="ARBA" id="ARBA00022912"/>
    </source>
</evidence>
<evidence type="ECO:0000256" key="3">
    <source>
        <dbReference type="ARBA" id="ARBA00022801"/>
    </source>
</evidence>
<evidence type="ECO:0000259" key="6">
    <source>
        <dbReference type="SMART" id="SM00226"/>
    </source>
</evidence>
<accession>A0ABR9W0Q9</accession>
<dbReference type="PANTHER" id="PTHR11717">
    <property type="entry name" value="LOW MOLECULAR WEIGHT PROTEIN TYROSINE PHOSPHATASE"/>
    <property type="match status" value="1"/>
</dbReference>
<gene>
    <name evidence="7" type="ORF">IOE58_07400</name>
</gene>
<dbReference type="InterPro" id="IPR036196">
    <property type="entry name" value="Ptyr_pPase_sf"/>
</dbReference>
<dbReference type="CDD" id="cd16343">
    <property type="entry name" value="LMWPTP"/>
    <property type="match status" value="1"/>
</dbReference>
<dbReference type="Pfam" id="PF01451">
    <property type="entry name" value="LMWPc"/>
    <property type="match status" value="1"/>
</dbReference>
<feature type="region of interest" description="Disordered" evidence="5">
    <location>
        <begin position="158"/>
        <end position="201"/>
    </location>
</feature>
<name>A0ABR9W0Q9_9MICO</name>
<evidence type="ECO:0000256" key="2">
    <source>
        <dbReference type="ARBA" id="ARBA00013064"/>
    </source>
</evidence>
<keyword evidence="3" id="KW-0378">Hydrolase</keyword>
<protein>
    <recommendedName>
        <fullName evidence="2">protein-tyrosine-phosphatase</fullName>
        <ecNumber evidence="2">3.1.3.48</ecNumber>
    </recommendedName>
</protein>
<evidence type="ECO:0000313" key="8">
    <source>
        <dbReference type="Proteomes" id="UP000644727"/>
    </source>
</evidence>
<feature type="compositionally biased region" description="Low complexity" evidence="5">
    <location>
        <begin position="163"/>
        <end position="187"/>
    </location>
</feature>
<evidence type="ECO:0000313" key="7">
    <source>
        <dbReference type="EMBL" id="MBE9404019.1"/>
    </source>
</evidence>
<feature type="domain" description="Phosphotyrosine protein phosphatase I" evidence="6">
    <location>
        <begin position="3"/>
        <end position="152"/>
    </location>
</feature>
<dbReference type="SUPFAM" id="SSF52788">
    <property type="entry name" value="Phosphotyrosine protein phosphatases I"/>
    <property type="match status" value="1"/>
</dbReference>
<keyword evidence="4" id="KW-0904">Protein phosphatase</keyword>
<proteinExistence type="inferred from homology"/>
<dbReference type="InterPro" id="IPR017867">
    <property type="entry name" value="Tyr_phospatase_low_mol_wt"/>
</dbReference>
<dbReference type="InterPro" id="IPR050438">
    <property type="entry name" value="LMW_PTPase"/>
</dbReference>
<evidence type="ECO:0000256" key="5">
    <source>
        <dbReference type="SAM" id="MobiDB-lite"/>
    </source>
</evidence>
<dbReference type="SMART" id="SM00226">
    <property type="entry name" value="LMWPc"/>
    <property type="match status" value="1"/>
</dbReference>
<dbReference type="Proteomes" id="UP000644727">
    <property type="component" value="Unassembled WGS sequence"/>
</dbReference>
<dbReference type="InterPro" id="IPR023485">
    <property type="entry name" value="Ptyr_pPase"/>
</dbReference>
<evidence type="ECO:0000256" key="1">
    <source>
        <dbReference type="ARBA" id="ARBA00011063"/>
    </source>
</evidence>
<reference evidence="7 8" key="1">
    <citation type="submission" date="2020-10" db="EMBL/GenBank/DDBJ databases">
        <title>Draft genome and description of Brachybacterium epidermidis sp nov.</title>
        <authorList>
            <person name="Boxberger M."/>
            <person name="La Scola B."/>
        </authorList>
    </citation>
    <scope>NUCLEOTIDE SEQUENCE [LARGE SCALE GENOMIC DNA]</scope>
    <source>
        <strain evidence="7 8">Marseille-Q2903</strain>
    </source>
</reference>
<dbReference type="PRINTS" id="PR00719">
    <property type="entry name" value="LMWPTPASE"/>
</dbReference>